<dbReference type="Gene3D" id="3.40.50.1240">
    <property type="entry name" value="Phosphoglycerate mutase-like"/>
    <property type="match status" value="2"/>
</dbReference>
<evidence type="ECO:0000256" key="2">
    <source>
        <dbReference type="ARBA" id="ARBA00005375"/>
    </source>
</evidence>
<evidence type="ECO:0000256" key="3">
    <source>
        <dbReference type="SAM" id="SignalP"/>
    </source>
</evidence>
<dbReference type="PANTHER" id="PTHR11567:SF210">
    <property type="entry name" value="ACID PHOSPHATASE 5-RELATED"/>
    <property type="match status" value="1"/>
</dbReference>
<evidence type="ECO:0000256" key="1">
    <source>
        <dbReference type="ARBA" id="ARBA00000032"/>
    </source>
</evidence>
<feature type="signal peptide" evidence="3">
    <location>
        <begin position="1"/>
        <end position="19"/>
    </location>
</feature>
<comment type="similarity">
    <text evidence="2">Belongs to the histidine acid phosphatase family.</text>
</comment>
<evidence type="ECO:0000313" key="5">
    <source>
        <dbReference type="Proteomes" id="UP001497382"/>
    </source>
</evidence>
<feature type="chain" id="PRO_5043449608" description="Lysosomal acid phosphatase" evidence="3">
    <location>
        <begin position="20"/>
        <end position="302"/>
    </location>
</feature>
<sequence length="302" mass="34567">MVWLIRLVCSCLILHIVFSEEDSKLLLVQALFRHGDRAPLHLYPTDPNTKDSWPEGLGKLTLLGKKQQYALGKFLRSMYQDFITTNPSEVLVNSSAADRCITSAAATMASFYAPEGRWKFEDDLNWQPIPIHYLPPHQDKFLRFRAKCPRATEEMAKQRNSEEIQELFRKYQVQLEVVSNYSGLNIYQGISIGYLYDAIQIEHDIIIAAVLLSLNFTNMPLPPYCATLLFELHEMTDASMTVRLLYLNSTDPLADMGEPHVLEVEGCSEFCPVENFTDKLRHLIPEDWEQECQLDATSAVET</sequence>
<keyword evidence="5" id="KW-1185">Reference proteome</keyword>
<dbReference type="EMBL" id="CAXIEN010000283">
    <property type="protein sequence ID" value="CAL1291458.1"/>
    <property type="molecule type" value="Genomic_DNA"/>
</dbReference>
<dbReference type="AlphaFoldDB" id="A0AAV2B5H7"/>
<dbReference type="Pfam" id="PF00328">
    <property type="entry name" value="His_Phos_2"/>
    <property type="match status" value="1"/>
</dbReference>
<dbReference type="Proteomes" id="UP001497382">
    <property type="component" value="Unassembled WGS sequence"/>
</dbReference>
<protein>
    <recommendedName>
        <fullName evidence="6">Lysosomal acid phosphatase</fullName>
    </recommendedName>
</protein>
<dbReference type="PANTHER" id="PTHR11567">
    <property type="entry name" value="ACID PHOSPHATASE-RELATED"/>
    <property type="match status" value="1"/>
</dbReference>
<dbReference type="GO" id="GO:0003993">
    <property type="term" value="F:acid phosphatase activity"/>
    <property type="evidence" value="ECO:0007669"/>
    <property type="project" value="UniProtKB-EC"/>
</dbReference>
<dbReference type="PROSITE" id="PS00616">
    <property type="entry name" value="HIS_ACID_PHOSPHAT_1"/>
    <property type="match status" value="1"/>
</dbReference>
<organism evidence="4 5">
    <name type="scientific">Larinioides sclopetarius</name>
    <dbReference type="NCBI Taxonomy" id="280406"/>
    <lineage>
        <taxon>Eukaryota</taxon>
        <taxon>Metazoa</taxon>
        <taxon>Ecdysozoa</taxon>
        <taxon>Arthropoda</taxon>
        <taxon>Chelicerata</taxon>
        <taxon>Arachnida</taxon>
        <taxon>Araneae</taxon>
        <taxon>Araneomorphae</taxon>
        <taxon>Entelegynae</taxon>
        <taxon>Araneoidea</taxon>
        <taxon>Araneidae</taxon>
        <taxon>Larinioides</taxon>
    </lineage>
</organism>
<evidence type="ECO:0008006" key="6">
    <source>
        <dbReference type="Google" id="ProtNLM"/>
    </source>
</evidence>
<comment type="catalytic activity">
    <reaction evidence="1">
        <text>a phosphate monoester + H2O = an alcohol + phosphate</text>
        <dbReference type="Rhea" id="RHEA:15017"/>
        <dbReference type="ChEBI" id="CHEBI:15377"/>
        <dbReference type="ChEBI" id="CHEBI:30879"/>
        <dbReference type="ChEBI" id="CHEBI:43474"/>
        <dbReference type="ChEBI" id="CHEBI:67140"/>
        <dbReference type="EC" id="3.1.3.2"/>
    </reaction>
</comment>
<dbReference type="SUPFAM" id="SSF53254">
    <property type="entry name" value="Phosphoglycerate mutase-like"/>
    <property type="match status" value="1"/>
</dbReference>
<evidence type="ECO:0000313" key="4">
    <source>
        <dbReference type="EMBL" id="CAL1291458.1"/>
    </source>
</evidence>
<dbReference type="InterPro" id="IPR000560">
    <property type="entry name" value="His_Pase_clade-2"/>
</dbReference>
<comment type="caution">
    <text evidence="4">The sequence shown here is derived from an EMBL/GenBank/DDBJ whole genome shotgun (WGS) entry which is preliminary data.</text>
</comment>
<dbReference type="InterPro" id="IPR029033">
    <property type="entry name" value="His_PPase_superfam"/>
</dbReference>
<dbReference type="InterPro" id="IPR050645">
    <property type="entry name" value="Histidine_acid_phosphatase"/>
</dbReference>
<keyword evidence="3" id="KW-0732">Signal</keyword>
<proteinExistence type="inferred from homology"/>
<gene>
    <name evidence="4" type="ORF">LARSCL_LOCUS17097</name>
</gene>
<name>A0AAV2B5H7_9ARAC</name>
<reference evidence="4 5" key="1">
    <citation type="submission" date="2024-04" db="EMBL/GenBank/DDBJ databases">
        <authorList>
            <person name="Rising A."/>
            <person name="Reimegard J."/>
            <person name="Sonavane S."/>
            <person name="Akerstrom W."/>
            <person name="Nylinder S."/>
            <person name="Hedman E."/>
            <person name="Kallberg Y."/>
        </authorList>
    </citation>
    <scope>NUCLEOTIDE SEQUENCE [LARGE SCALE GENOMIC DNA]</scope>
</reference>
<accession>A0AAV2B5H7</accession>
<dbReference type="InterPro" id="IPR033379">
    <property type="entry name" value="Acid_Pase_AS"/>
</dbReference>
<dbReference type="CDD" id="cd07061">
    <property type="entry name" value="HP_HAP_like"/>
    <property type="match status" value="1"/>
</dbReference>